<dbReference type="RefSeq" id="XP_049150107.1">
    <property type="nucleotide sequence ID" value="XM_049292961.1"/>
</dbReference>
<protein>
    <submittedName>
        <fullName evidence="3">MFS siderochrome iron transporter MirB</fullName>
    </submittedName>
</protein>
<evidence type="ECO:0000313" key="4">
    <source>
        <dbReference type="Proteomes" id="UP000830671"/>
    </source>
</evidence>
<reference evidence="3" key="1">
    <citation type="journal article" date="2021" name="Mol. Plant Microbe Interact.">
        <title>Complete Genome Sequence of the Plant-Pathogenic Fungus Colletotrichum lupini.</title>
        <authorList>
            <person name="Baroncelli R."/>
            <person name="Pensec F."/>
            <person name="Da Lio D."/>
            <person name="Boufleur T."/>
            <person name="Vicente I."/>
            <person name="Sarrocco S."/>
            <person name="Picot A."/>
            <person name="Baraldi E."/>
            <person name="Sukno S."/>
            <person name="Thon M."/>
            <person name="Le Floch G."/>
        </authorList>
    </citation>
    <scope>NUCLEOTIDE SEQUENCE</scope>
    <source>
        <strain evidence="3">IMI 504893</strain>
    </source>
</reference>
<dbReference type="AlphaFoldDB" id="A0A9Q8T414"/>
<dbReference type="KEGG" id="clup:CLUP02_14028"/>
<evidence type="ECO:0000256" key="2">
    <source>
        <dbReference type="SAM" id="Phobius"/>
    </source>
</evidence>
<accession>A0A9Q8T414</accession>
<feature type="region of interest" description="Disordered" evidence="1">
    <location>
        <begin position="134"/>
        <end position="177"/>
    </location>
</feature>
<organism evidence="3 4">
    <name type="scientific">Colletotrichum lupini</name>
    <dbReference type="NCBI Taxonomy" id="145971"/>
    <lineage>
        <taxon>Eukaryota</taxon>
        <taxon>Fungi</taxon>
        <taxon>Dikarya</taxon>
        <taxon>Ascomycota</taxon>
        <taxon>Pezizomycotina</taxon>
        <taxon>Sordariomycetes</taxon>
        <taxon>Hypocreomycetidae</taxon>
        <taxon>Glomerellales</taxon>
        <taxon>Glomerellaceae</taxon>
        <taxon>Colletotrichum</taxon>
        <taxon>Colletotrichum acutatum species complex</taxon>
    </lineage>
</organism>
<dbReference type="GeneID" id="73347971"/>
<keyword evidence="2" id="KW-0812">Transmembrane</keyword>
<keyword evidence="2" id="KW-0472">Membrane</keyword>
<dbReference type="EMBL" id="CP019479">
    <property type="protein sequence ID" value="UQC88503.1"/>
    <property type="molecule type" value="Genomic_DNA"/>
</dbReference>
<feature type="transmembrane region" description="Helical" evidence="2">
    <location>
        <begin position="93"/>
        <end position="116"/>
    </location>
</feature>
<sequence length="204" mass="21928">MVSVTRHCGSALAKPAAALCFSQDPKSPPGLFRPVLSSHPNAIHPVIYLAPHPPPSWVASRPLGSWAQESTLSGPDFGLLRAGGEPPQTTGRFSLLTLDLVINLFLPLSALFVFGVKRIMAVISQLREALGRKPAPVDDSPMTITTAPETANNIDDKELGEIPPDDEKPGEEQRVSQEVQHGVKLAQALTLTWGKNSLIAIFIF</sequence>
<keyword evidence="2" id="KW-1133">Transmembrane helix</keyword>
<feature type="compositionally biased region" description="Polar residues" evidence="1">
    <location>
        <begin position="142"/>
        <end position="153"/>
    </location>
</feature>
<evidence type="ECO:0000313" key="3">
    <source>
        <dbReference type="EMBL" id="UQC88503.1"/>
    </source>
</evidence>
<keyword evidence="4" id="KW-1185">Reference proteome</keyword>
<gene>
    <name evidence="3" type="ORF">CLUP02_14028</name>
</gene>
<feature type="compositionally biased region" description="Basic and acidic residues" evidence="1">
    <location>
        <begin position="154"/>
        <end position="175"/>
    </location>
</feature>
<proteinExistence type="predicted"/>
<name>A0A9Q8T414_9PEZI</name>
<evidence type="ECO:0000256" key="1">
    <source>
        <dbReference type="SAM" id="MobiDB-lite"/>
    </source>
</evidence>
<dbReference type="Proteomes" id="UP000830671">
    <property type="component" value="Chromosome 7"/>
</dbReference>